<dbReference type="EMBL" id="QSAI01000051">
    <property type="protein sequence ID" value="RGW44261.1"/>
    <property type="molecule type" value="Genomic_DNA"/>
</dbReference>
<accession>A0AAE8AK47</accession>
<organism evidence="1 2">
    <name type="scientific">Phocaeicola vulgatus</name>
    <name type="common">Bacteroides vulgatus</name>
    <dbReference type="NCBI Taxonomy" id="821"/>
    <lineage>
        <taxon>Bacteria</taxon>
        <taxon>Pseudomonadati</taxon>
        <taxon>Bacteroidota</taxon>
        <taxon>Bacteroidia</taxon>
        <taxon>Bacteroidales</taxon>
        <taxon>Bacteroidaceae</taxon>
        <taxon>Phocaeicola</taxon>
    </lineage>
</organism>
<sequence>MENEEYFCIDCAKQLECWGPDIKLDDPDLYIPINCIDYQEMNELFNL</sequence>
<reference evidence="1 2" key="1">
    <citation type="submission" date="2018-08" db="EMBL/GenBank/DDBJ databases">
        <title>A genome reference for cultivated species of the human gut microbiota.</title>
        <authorList>
            <person name="Zou Y."/>
            <person name="Xue W."/>
            <person name="Luo G."/>
        </authorList>
    </citation>
    <scope>NUCLEOTIDE SEQUENCE [LARGE SCALE GENOMIC DNA]</scope>
    <source>
        <strain evidence="1 2">AF12-25</strain>
    </source>
</reference>
<gene>
    <name evidence="1" type="ORF">DWV70_19975</name>
</gene>
<dbReference type="Proteomes" id="UP000285469">
    <property type="component" value="Unassembled WGS sequence"/>
</dbReference>
<evidence type="ECO:0000313" key="2">
    <source>
        <dbReference type="Proteomes" id="UP000285469"/>
    </source>
</evidence>
<evidence type="ECO:0000313" key="1">
    <source>
        <dbReference type="EMBL" id="RGW44261.1"/>
    </source>
</evidence>
<comment type="caution">
    <text evidence="1">The sequence shown here is derived from an EMBL/GenBank/DDBJ whole genome shotgun (WGS) entry which is preliminary data.</text>
</comment>
<name>A0AAE8AK47_PHOVU</name>
<proteinExistence type="predicted"/>
<protein>
    <submittedName>
        <fullName evidence="1">Demethylase</fullName>
    </submittedName>
</protein>
<dbReference type="AlphaFoldDB" id="A0AAE8AK47"/>